<organism evidence="3 4">
    <name type="scientific">Cylicocyclus nassatus</name>
    <name type="common">Nematode worm</name>
    <dbReference type="NCBI Taxonomy" id="53992"/>
    <lineage>
        <taxon>Eukaryota</taxon>
        <taxon>Metazoa</taxon>
        <taxon>Ecdysozoa</taxon>
        <taxon>Nematoda</taxon>
        <taxon>Chromadorea</taxon>
        <taxon>Rhabditida</taxon>
        <taxon>Rhabditina</taxon>
        <taxon>Rhabditomorpha</taxon>
        <taxon>Strongyloidea</taxon>
        <taxon>Strongylidae</taxon>
        <taxon>Cylicocyclus</taxon>
    </lineage>
</organism>
<gene>
    <name evidence="3" type="ORF">CYNAS_LOCUS17845</name>
</gene>
<evidence type="ECO:0000256" key="1">
    <source>
        <dbReference type="SAM" id="SignalP"/>
    </source>
</evidence>
<accession>A0AA36H8Y7</accession>
<dbReference type="Proteomes" id="UP001176961">
    <property type="component" value="Unassembled WGS sequence"/>
</dbReference>
<keyword evidence="4" id="KW-1185">Reference proteome</keyword>
<protein>
    <recommendedName>
        <fullName evidence="2">Abnormal cell migration protein 18-like fibronectin type I domain-containing protein</fullName>
    </recommendedName>
</protein>
<comment type="caution">
    <text evidence="3">The sequence shown here is derived from an EMBL/GenBank/DDBJ whole genome shotgun (WGS) entry which is preliminary data.</text>
</comment>
<feature type="domain" description="Abnormal cell migration protein 18-like fibronectin type I" evidence="2">
    <location>
        <begin position="18"/>
        <end position="85"/>
    </location>
</feature>
<feature type="signal peptide" evidence="1">
    <location>
        <begin position="1"/>
        <end position="16"/>
    </location>
</feature>
<proteinExistence type="predicted"/>
<dbReference type="InterPro" id="IPR055119">
    <property type="entry name" value="Mig18_Fn1"/>
</dbReference>
<evidence type="ECO:0000259" key="2">
    <source>
        <dbReference type="Pfam" id="PF23003"/>
    </source>
</evidence>
<evidence type="ECO:0000313" key="3">
    <source>
        <dbReference type="EMBL" id="CAJ0605862.1"/>
    </source>
</evidence>
<evidence type="ECO:0000313" key="4">
    <source>
        <dbReference type="Proteomes" id="UP001176961"/>
    </source>
</evidence>
<feature type="chain" id="PRO_5041394076" description="Abnormal cell migration protein 18-like fibronectin type I domain-containing protein" evidence="1">
    <location>
        <begin position="17"/>
        <end position="93"/>
    </location>
</feature>
<keyword evidence="1" id="KW-0732">Signal</keyword>
<dbReference type="AlphaFoldDB" id="A0AA36H8Y7"/>
<reference evidence="3" key="1">
    <citation type="submission" date="2023-07" db="EMBL/GenBank/DDBJ databases">
        <authorList>
            <consortium name="CYATHOMIX"/>
        </authorList>
    </citation>
    <scope>NUCLEOTIDE SEQUENCE</scope>
    <source>
        <strain evidence="3">N/A</strain>
    </source>
</reference>
<dbReference type="Pfam" id="PF23003">
    <property type="entry name" value="Fn1_2"/>
    <property type="match status" value="1"/>
</dbReference>
<name>A0AA36H8Y7_CYLNA</name>
<dbReference type="EMBL" id="CATQJL010000316">
    <property type="protein sequence ID" value="CAJ0605862.1"/>
    <property type="molecule type" value="Genomic_DNA"/>
</dbReference>
<sequence>MRALFIVFAFLTTVYCLCNVGGKDRSDNEKWVEGSFLMQCLKVGNWGGWRTTILGCIVDNKQIAVGSSAKIGRITYICEDAGNGSVRMRYYWE</sequence>